<evidence type="ECO:0000256" key="5">
    <source>
        <dbReference type="SAM" id="MobiDB-lite"/>
    </source>
</evidence>
<evidence type="ECO:0000256" key="3">
    <source>
        <dbReference type="ARBA" id="ARBA00023187"/>
    </source>
</evidence>
<feature type="domain" description="RRM" evidence="6">
    <location>
        <begin position="661"/>
        <end position="746"/>
    </location>
</feature>
<accession>A0A6P8DKJ1</accession>
<feature type="domain" description="RRM" evidence="6">
    <location>
        <begin position="548"/>
        <end position="631"/>
    </location>
</feature>
<dbReference type="RefSeq" id="XP_031396797.1">
    <property type="nucleotide sequence ID" value="XM_031540937.1"/>
</dbReference>
<dbReference type="SMART" id="SM00360">
    <property type="entry name" value="RRM"/>
    <property type="match status" value="2"/>
</dbReference>
<dbReference type="GO" id="GO:0008380">
    <property type="term" value="P:RNA splicing"/>
    <property type="evidence" value="ECO:0007669"/>
    <property type="project" value="UniProtKB-KW"/>
</dbReference>
<feature type="compositionally biased region" description="Basic and acidic residues" evidence="5">
    <location>
        <begin position="119"/>
        <end position="136"/>
    </location>
</feature>
<evidence type="ECO:0000256" key="4">
    <source>
        <dbReference type="PROSITE-ProRule" id="PRU00176"/>
    </source>
</evidence>
<gene>
    <name evidence="8 9 10 11" type="primary">LOC116207840</name>
</gene>
<feature type="compositionally biased region" description="Polar residues" evidence="5">
    <location>
        <begin position="454"/>
        <end position="463"/>
    </location>
</feature>
<dbReference type="InterPro" id="IPR035979">
    <property type="entry name" value="RBD_domain_sf"/>
</dbReference>
<feature type="compositionally biased region" description="Basic and acidic residues" evidence="5">
    <location>
        <begin position="234"/>
        <end position="250"/>
    </location>
</feature>
<protein>
    <submittedName>
        <fullName evidence="8 9">Uncharacterized protein LOC116207840 isoform X1</fullName>
    </submittedName>
</protein>
<dbReference type="Gene3D" id="3.30.70.330">
    <property type="match status" value="4"/>
</dbReference>
<proteinExistence type="predicted"/>
<sequence length="1033" mass="115421">MSRSGGQKENHASSSDPLRDSMDESTAARTRPLSYEEIMKRRINKELSQNMKEEARGVEIIPRNDTIQDSSARLGSLRVGRETKRLSSVIERPVLEDNMRGSAREEKPLRGINGGTGHGLKELRYKEEHASMKESSHVTGNMKNRESRAGLRTNLMNESWSRDNRGETHSRIKNDDWHGGDTEDRRLRREIRNTGYRDETEQKLNTRAKNDERPRNSREERGQRNEPGNTGNRGEPDKKINSRSKNSERPRHNHRGPGNEQSETDKRINKRSKDDERPRNDSDDRARKAYSRDSMVNDRYTDRNEGKLDKENKKKYQNANDRDIRDKYAIKKPDLGRPRDSEVAEKKGQKQQLSGSRHEETKMKRKRSRSQDRGKDRVRRSLSLSPHKGVSSNGRKPGDSTSHSHKDRPAKQHHKDIERRKFASNGLGSHYRGHGGLTSGLGGYSPRKRKTENAIKTPSPTNRSPERKNAGWDIPPTGVKDSSSGSVADGPQLPNHQAVSLNVHELVSAVTAALNASKPLPGASSFLPAKTNASIDSIQLTESTRPMRRLYIENVPASASEKDVMEFLNNHLLSSGVNYIQGKQPCISCIIHKEKCQALVEFLTPEDASAALSFDGSSFSGCMLKIRRPKDFVEVVTGDIVEAAKSAPIVPLSNIVKDSPHKVFIGGISEVLSAEMRSEFFMLLQLIEIASAFGPLKAFYFDAKQDTLNRYAFLEYADLSVTPKACVGLNGMKLGGQVLTVVQALPDKSSSEISEKQPTYVIPDHAKPLLQKPTQVIKLKNVFTPEDLLSLSKLEIGEVLEDLRLECARFGTVKSLNVVEREAFPVNNVEDARGVHNAEKSVETAGHGGKIFLETSEKVTDTENAEIKEVEVERDVGDREESDGALETESISHEENTNDVNRNEDDSSEQLDIKMDPKNPPDLPSPGSLDRPSLLADHVECPEGRGNLTSQIEEGKSSSGEAMEGLSAAQDGESEELDFELWRTFELGSVFVEYKRTEGSCIAAHALHGRIFDERVVMVEYVPLEHYLAKFPG</sequence>
<feature type="region of interest" description="Disordered" evidence="5">
    <location>
        <begin position="1"/>
        <end position="35"/>
    </location>
</feature>
<dbReference type="PANTHER" id="PTHR23139">
    <property type="entry name" value="RNA-BINDING PROTEIN"/>
    <property type="match status" value="1"/>
</dbReference>
<dbReference type="OrthoDB" id="10266058at2759"/>
<feature type="compositionally biased region" description="Basic and acidic residues" evidence="5">
    <location>
        <begin position="1"/>
        <end position="22"/>
    </location>
</feature>
<evidence type="ECO:0000313" key="11">
    <source>
        <dbReference type="RefSeq" id="XP_031396797.1"/>
    </source>
</evidence>
<reference evidence="8 9" key="2">
    <citation type="submission" date="2025-04" db="UniProtKB">
        <authorList>
            <consortium name="RefSeq"/>
        </authorList>
    </citation>
    <scope>IDENTIFICATION</scope>
    <source>
        <tissue evidence="8 9">Leaf</tissue>
    </source>
</reference>
<dbReference type="PROSITE" id="PS50102">
    <property type="entry name" value="RRM"/>
    <property type="match status" value="2"/>
</dbReference>
<dbReference type="Proteomes" id="UP000515151">
    <property type="component" value="Chromosome 5"/>
</dbReference>
<feature type="compositionally biased region" description="Basic and acidic residues" evidence="5">
    <location>
        <begin position="396"/>
        <end position="421"/>
    </location>
</feature>
<keyword evidence="2 4" id="KW-0694">RNA-binding</keyword>
<dbReference type="GO" id="GO:0003723">
    <property type="term" value="F:RNA binding"/>
    <property type="evidence" value="ECO:0007669"/>
    <property type="project" value="UniProtKB-UniRule"/>
</dbReference>
<dbReference type="InterPro" id="IPR000504">
    <property type="entry name" value="RRM_dom"/>
</dbReference>
<dbReference type="SUPFAM" id="SSF54928">
    <property type="entry name" value="RNA-binding domain, RBD"/>
    <property type="match status" value="3"/>
</dbReference>
<feature type="compositionally biased region" description="Basic and acidic residues" evidence="5">
    <location>
        <begin position="97"/>
        <end position="109"/>
    </location>
</feature>
<feature type="compositionally biased region" description="Basic and acidic residues" evidence="5">
    <location>
        <begin position="855"/>
        <end position="879"/>
    </location>
</feature>
<feature type="region of interest" description="Disordered" evidence="5">
    <location>
        <begin position="97"/>
        <end position="494"/>
    </location>
</feature>
<reference evidence="7" key="1">
    <citation type="journal article" date="2020" name="Plant Biotechnol. J.">
        <title>The pomegranate (Punica granatum L.) draft genome dissects genetic divergence between soft- and hard-seeded cultivars.</title>
        <authorList>
            <person name="Luo X."/>
            <person name="Li H."/>
            <person name="Wu Z."/>
            <person name="Yao W."/>
            <person name="Zhao P."/>
            <person name="Cao D."/>
            <person name="Yu H."/>
            <person name="Li K."/>
            <person name="Poudel K."/>
            <person name="Zhao D."/>
            <person name="Zhang F."/>
            <person name="Xia X."/>
            <person name="Chen L."/>
            <person name="Wang Q."/>
            <person name="Jing D."/>
            <person name="Cao S."/>
        </authorList>
    </citation>
    <scope>NUCLEOTIDE SEQUENCE [LARGE SCALE GENOMIC DNA]</scope>
</reference>
<dbReference type="FunFam" id="3.30.70.330:FF:000879">
    <property type="entry name" value="Splicing factor U2af large subunit A"/>
    <property type="match status" value="1"/>
</dbReference>
<feature type="compositionally biased region" description="Basic and acidic residues" evidence="5">
    <location>
        <begin position="890"/>
        <end position="919"/>
    </location>
</feature>
<evidence type="ECO:0000259" key="6">
    <source>
        <dbReference type="PROSITE" id="PS50102"/>
    </source>
</evidence>
<keyword evidence="7" id="KW-1185">Reference proteome</keyword>
<name>A0A6P8DKJ1_PUNGR</name>
<organism evidence="7 9">
    <name type="scientific">Punica granatum</name>
    <name type="common">Pomegranate</name>
    <dbReference type="NCBI Taxonomy" id="22663"/>
    <lineage>
        <taxon>Eukaryota</taxon>
        <taxon>Viridiplantae</taxon>
        <taxon>Streptophyta</taxon>
        <taxon>Embryophyta</taxon>
        <taxon>Tracheophyta</taxon>
        <taxon>Spermatophyta</taxon>
        <taxon>Magnoliopsida</taxon>
        <taxon>eudicotyledons</taxon>
        <taxon>Gunneridae</taxon>
        <taxon>Pentapetalae</taxon>
        <taxon>rosids</taxon>
        <taxon>malvids</taxon>
        <taxon>Myrtales</taxon>
        <taxon>Lythraceae</taxon>
        <taxon>Punica</taxon>
    </lineage>
</organism>
<dbReference type="AlphaFoldDB" id="A0A6P8DKJ1"/>
<dbReference type="GeneID" id="116207840"/>
<dbReference type="GO" id="GO:0006397">
    <property type="term" value="P:mRNA processing"/>
    <property type="evidence" value="ECO:0007669"/>
    <property type="project" value="UniProtKB-KW"/>
</dbReference>
<evidence type="ECO:0000313" key="10">
    <source>
        <dbReference type="RefSeq" id="XP_031396796.1"/>
    </source>
</evidence>
<evidence type="ECO:0000313" key="7">
    <source>
        <dbReference type="Proteomes" id="UP000515151"/>
    </source>
</evidence>
<dbReference type="RefSeq" id="XP_031396794.1">
    <property type="nucleotide sequence ID" value="XM_031540934.1"/>
</dbReference>
<dbReference type="RefSeq" id="XP_031396795.1">
    <property type="nucleotide sequence ID" value="XM_031540935.1"/>
</dbReference>
<keyword evidence="1" id="KW-0507">mRNA processing</keyword>
<dbReference type="InterPro" id="IPR012677">
    <property type="entry name" value="Nucleotide-bd_a/b_plait_sf"/>
</dbReference>
<evidence type="ECO:0000313" key="8">
    <source>
        <dbReference type="RefSeq" id="XP_031396794.1"/>
    </source>
</evidence>
<feature type="compositionally biased region" description="Polar residues" evidence="5">
    <location>
        <begin position="947"/>
        <end position="960"/>
    </location>
</feature>
<evidence type="ECO:0000256" key="2">
    <source>
        <dbReference type="ARBA" id="ARBA00022884"/>
    </source>
</evidence>
<feature type="compositionally biased region" description="Basic and acidic residues" evidence="5">
    <location>
        <begin position="160"/>
        <end position="224"/>
    </location>
</feature>
<dbReference type="RefSeq" id="XP_031396796.1">
    <property type="nucleotide sequence ID" value="XM_031540936.1"/>
</dbReference>
<feature type="region of interest" description="Disordered" evidence="5">
    <location>
        <begin position="840"/>
        <end position="964"/>
    </location>
</feature>
<feature type="compositionally biased region" description="Basic and acidic residues" evidence="5">
    <location>
        <begin position="263"/>
        <end position="348"/>
    </location>
</feature>
<evidence type="ECO:0000256" key="1">
    <source>
        <dbReference type="ARBA" id="ARBA00022664"/>
    </source>
</evidence>
<feature type="compositionally biased region" description="Gly residues" evidence="5">
    <location>
        <begin position="434"/>
        <end position="443"/>
    </location>
</feature>
<evidence type="ECO:0000313" key="9">
    <source>
        <dbReference type="RefSeq" id="XP_031396795.1"/>
    </source>
</evidence>
<keyword evidence="3" id="KW-0508">mRNA splicing</keyword>